<proteinExistence type="predicted"/>
<dbReference type="EMBL" id="QZAA01000185">
    <property type="protein sequence ID" value="RQD74811.1"/>
    <property type="molecule type" value="Genomic_DNA"/>
</dbReference>
<reference evidence="1 2" key="1">
    <citation type="submission" date="2018-08" db="EMBL/GenBank/DDBJ databases">
        <title>The metabolism and importance of syntrophic acetate oxidation coupled to methane or sulfide production in haloalkaline environments.</title>
        <authorList>
            <person name="Timmers P.H.A."/>
            <person name="Vavourakis C.D."/>
            <person name="Sorokin D.Y."/>
            <person name="Sinninghe Damste J.S."/>
            <person name="Muyzer G."/>
            <person name="Stams A.J.M."/>
            <person name="Plugge C.M."/>
        </authorList>
    </citation>
    <scope>NUCLEOTIDE SEQUENCE [LARGE SCALE GENOMIC DNA]</scope>
    <source>
        <strain evidence="1">MSAO_Bac1</strain>
    </source>
</reference>
<gene>
    <name evidence="1" type="ORF">D5R97_07175</name>
</gene>
<evidence type="ECO:0000313" key="1">
    <source>
        <dbReference type="EMBL" id="RQD74811.1"/>
    </source>
</evidence>
<name>A0A424YCN2_9FIRM</name>
<sequence length="101" mass="11544">MHTLYISLLDGFEDEMAIIKVNGDTVFQKEAIFSKLSKGYAEEVEVQVDEGDVEVEFSLPLRDLSERVTIKVLSPIYLGFSLHHEKIQYKASLTPLLRENQ</sequence>
<organism evidence="1 2">
    <name type="scientific">Candidatus Syntrophonatronum acetioxidans</name>
    <dbReference type="NCBI Taxonomy" id="1795816"/>
    <lineage>
        <taxon>Bacteria</taxon>
        <taxon>Bacillati</taxon>
        <taxon>Bacillota</taxon>
        <taxon>Clostridia</taxon>
        <taxon>Eubacteriales</taxon>
        <taxon>Syntrophomonadaceae</taxon>
        <taxon>Candidatus Syntrophonatronum</taxon>
    </lineage>
</organism>
<evidence type="ECO:0000313" key="2">
    <source>
        <dbReference type="Proteomes" id="UP000285138"/>
    </source>
</evidence>
<accession>A0A424YCN2</accession>
<protein>
    <submittedName>
        <fullName evidence="1">Uncharacterized protein</fullName>
    </submittedName>
</protein>
<comment type="caution">
    <text evidence="1">The sequence shown here is derived from an EMBL/GenBank/DDBJ whole genome shotgun (WGS) entry which is preliminary data.</text>
</comment>
<dbReference type="AlphaFoldDB" id="A0A424YCN2"/>
<dbReference type="Proteomes" id="UP000285138">
    <property type="component" value="Unassembled WGS sequence"/>
</dbReference>